<gene>
    <name evidence="7" type="ORF">BE08_18410</name>
</gene>
<evidence type="ECO:0000256" key="5">
    <source>
        <dbReference type="SAM" id="MobiDB-lite"/>
    </source>
</evidence>
<keyword evidence="3" id="KW-0408">Iron</keyword>
<dbReference type="AlphaFoldDB" id="A0A150PNM4"/>
<feature type="region of interest" description="Disordered" evidence="5">
    <location>
        <begin position="1"/>
        <end position="31"/>
    </location>
</feature>
<keyword evidence="1" id="KW-0004">4Fe-4S</keyword>
<keyword evidence="2" id="KW-0479">Metal-binding</keyword>
<feature type="compositionally biased region" description="Basic and acidic residues" evidence="5">
    <location>
        <begin position="15"/>
        <end position="25"/>
    </location>
</feature>
<reference evidence="7 8" key="1">
    <citation type="submission" date="2014-02" db="EMBL/GenBank/DDBJ databases">
        <title>The small core and large imbalanced accessory genome model reveals a collaborative survival strategy of Sorangium cellulosum strains in nature.</title>
        <authorList>
            <person name="Han K."/>
            <person name="Peng R."/>
            <person name="Blom J."/>
            <person name="Li Y.-Z."/>
        </authorList>
    </citation>
    <scope>NUCLEOTIDE SEQUENCE [LARGE SCALE GENOMIC DNA]</scope>
    <source>
        <strain evidence="7 8">So0157-25</strain>
    </source>
</reference>
<evidence type="ECO:0000256" key="3">
    <source>
        <dbReference type="ARBA" id="ARBA00023004"/>
    </source>
</evidence>
<dbReference type="PANTHER" id="PTHR43687:SF5">
    <property type="entry name" value="4FE-4S FERREDOXIN-TYPE DOMAIN-CONTAINING PROTEIN"/>
    <property type="match status" value="1"/>
</dbReference>
<evidence type="ECO:0000313" key="8">
    <source>
        <dbReference type="Proteomes" id="UP000075420"/>
    </source>
</evidence>
<name>A0A150PNM4_SORCE</name>
<proteinExistence type="predicted"/>
<dbReference type="EMBL" id="JELY01000988">
    <property type="protein sequence ID" value="KYF57337.1"/>
    <property type="molecule type" value="Genomic_DNA"/>
</dbReference>
<dbReference type="SUPFAM" id="SSF54862">
    <property type="entry name" value="4Fe-4S ferredoxins"/>
    <property type="match status" value="1"/>
</dbReference>
<feature type="domain" description="4Fe-4S ferredoxin-type" evidence="6">
    <location>
        <begin position="83"/>
        <end position="112"/>
    </location>
</feature>
<keyword evidence="4" id="KW-0411">Iron-sulfur</keyword>
<dbReference type="PANTHER" id="PTHR43687">
    <property type="entry name" value="ADENYLYLSULFATE REDUCTASE, BETA SUBUNIT"/>
    <property type="match status" value="1"/>
</dbReference>
<evidence type="ECO:0000259" key="6">
    <source>
        <dbReference type="PROSITE" id="PS51379"/>
    </source>
</evidence>
<dbReference type="InterPro" id="IPR017900">
    <property type="entry name" value="4Fe4S_Fe_S_CS"/>
</dbReference>
<dbReference type="InterPro" id="IPR050572">
    <property type="entry name" value="Fe-S_Ferredoxin"/>
</dbReference>
<dbReference type="Gene3D" id="3.30.70.20">
    <property type="match status" value="1"/>
</dbReference>
<organism evidence="7 8">
    <name type="scientific">Sorangium cellulosum</name>
    <name type="common">Polyangium cellulosum</name>
    <dbReference type="NCBI Taxonomy" id="56"/>
    <lineage>
        <taxon>Bacteria</taxon>
        <taxon>Pseudomonadati</taxon>
        <taxon>Myxococcota</taxon>
        <taxon>Polyangia</taxon>
        <taxon>Polyangiales</taxon>
        <taxon>Polyangiaceae</taxon>
        <taxon>Sorangium</taxon>
    </lineage>
</organism>
<dbReference type="GO" id="GO:0046872">
    <property type="term" value="F:metal ion binding"/>
    <property type="evidence" value="ECO:0007669"/>
    <property type="project" value="UniProtKB-KW"/>
</dbReference>
<dbReference type="Proteomes" id="UP000075420">
    <property type="component" value="Unassembled WGS sequence"/>
</dbReference>
<sequence length="116" mass="12416">MGESLNKEKARRAAAHRDRPGENCRAEPGASRPVVDRNRCEAKGDCVEVCPYQVFEVARIAPADFDALSLRGKLKSLVHGRKTAMTPNAARCQACGLCVVACPEDAIQLVAAPRAG</sequence>
<evidence type="ECO:0000256" key="4">
    <source>
        <dbReference type="ARBA" id="ARBA00023014"/>
    </source>
</evidence>
<dbReference type="Pfam" id="PF12837">
    <property type="entry name" value="Fer4_6"/>
    <property type="match status" value="1"/>
</dbReference>
<feature type="domain" description="4Fe-4S ferredoxin-type" evidence="6">
    <location>
        <begin position="31"/>
        <end position="60"/>
    </location>
</feature>
<dbReference type="PROSITE" id="PS51379">
    <property type="entry name" value="4FE4S_FER_2"/>
    <property type="match status" value="2"/>
</dbReference>
<protein>
    <submittedName>
        <fullName evidence="7">4Fe-4S ferredoxin</fullName>
    </submittedName>
</protein>
<dbReference type="Pfam" id="PF00037">
    <property type="entry name" value="Fer4"/>
    <property type="match status" value="1"/>
</dbReference>
<evidence type="ECO:0000256" key="1">
    <source>
        <dbReference type="ARBA" id="ARBA00022485"/>
    </source>
</evidence>
<comment type="caution">
    <text evidence="7">The sequence shown here is derived from an EMBL/GenBank/DDBJ whole genome shotgun (WGS) entry which is preliminary data.</text>
</comment>
<evidence type="ECO:0000256" key="2">
    <source>
        <dbReference type="ARBA" id="ARBA00022723"/>
    </source>
</evidence>
<dbReference type="InterPro" id="IPR017896">
    <property type="entry name" value="4Fe4S_Fe-S-bd"/>
</dbReference>
<dbReference type="GO" id="GO:0051539">
    <property type="term" value="F:4 iron, 4 sulfur cluster binding"/>
    <property type="evidence" value="ECO:0007669"/>
    <property type="project" value="UniProtKB-KW"/>
</dbReference>
<evidence type="ECO:0000313" key="7">
    <source>
        <dbReference type="EMBL" id="KYF57337.1"/>
    </source>
</evidence>
<accession>A0A150PNM4</accession>
<dbReference type="PROSITE" id="PS00198">
    <property type="entry name" value="4FE4S_FER_1"/>
    <property type="match status" value="1"/>
</dbReference>